<dbReference type="Gene3D" id="2.30.29.80">
    <property type="match status" value="1"/>
</dbReference>
<dbReference type="SUPFAM" id="SSF160113">
    <property type="entry name" value="YegP-like"/>
    <property type="match status" value="1"/>
</dbReference>
<gene>
    <name evidence="1" type="ORF">GCM10010365_07540</name>
</gene>
<name>A0A918P8U2_9ACTN</name>
<dbReference type="InterPro" id="IPR036913">
    <property type="entry name" value="YegP-like_sf"/>
</dbReference>
<dbReference type="EMBL" id="BMVW01000001">
    <property type="protein sequence ID" value="GGY91597.1"/>
    <property type="molecule type" value="Genomic_DNA"/>
</dbReference>
<keyword evidence="2" id="KW-1185">Reference proteome</keyword>
<dbReference type="Proteomes" id="UP000622166">
    <property type="component" value="Unassembled WGS sequence"/>
</dbReference>
<proteinExistence type="predicted"/>
<reference evidence="1" key="2">
    <citation type="submission" date="2020-09" db="EMBL/GenBank/DDBJ databases">
        <authorList>
            <person name="Sun Q."/>
            <person name="Ohkuma M."/>
        </authorList>
    </citation>
    <scope>NUCLEOTIDE SEQUENCE</scope>
    <source>
        <strain evidence="1">JCM 4815</strain>
    </source>
</reference>
<evidence type="ECO:0000313" key="2">
    <source>
        <dbReference type="Proteomes" id="UP000622166"/>
    </source>
</evidence>
<sequence>MLLPPVPQYLRVYLSEGGGGGDMERSDATARPAAAMTGVRCQIDIDGRGRFGWRLVAPNGRPVAVSLGVHDTHGRCRADFVRLCTRHAEMEGGVQHSSEGGGWVWTVWDRTGRHLAGSARTYERHATCRASYERFRALLPGLEPVSLELWDD</sequence>
<evidence type="ECO:0000313" key="1">
    <source>
        <dbReference type="EMBL" id="GGY91597.1"/>
    </source>
</evidence>
<dbReference type="AlphaFoldDB" id="A0A918P8U2"/>
<comment type="caution">
    <text evidence="1">The sequence shown here is derived from an EMBL/GenBank/DDBJ whole genome shotgun (WGS) entry which is preliminary data.</text>
</comment>
<reference evidence="1" key="1">
    <citation type="journal article" date="2014" name="Int. J. Syst. Evol. Microbiol.">
        <title>Complete genome sequence of Corynebacterium casei LMG S-19264T (=DSM 44701T), isolated from a smear-ripened cheese.</title>
        <authorList>
            <consortium name="US DOE Joint Genome Institute (JGI-PGF)"/>
            <person name="Walter F."/>
            <person name="Albersmeier A."/>
            <person name="Kalinowski J."/>
            <person name="Ruckert C."/>
        </authorList>
    </citation>
    <scope>NUCLEOTIDE SEQUENCE</scope>
    <source>
        <strain evidence="1">JCM 4815</strain>
    </source>
</reference>
<accession>A0A918P8U2</accession>
<organism evidence="1 2">
    <name type="scientific">Streptomyces poonensis</name>
    <dbReference type="NCBI Taxonomy" id="68255"/>
    <lineage>
        <taxon>Bacteria</taxon>
        <taxon>Bacillati</taxon>
        <taxon>Actinomycetota</taxon>
        <taxon>Actinomycetes</taxon>
        <taxon>Kitasatosporales</taxon>
        <taxon>Streptomycetaceae</taxon>
        <taxon>Streptomyces</taxon>
    </lineage>
</organism>
<protein>
    <recommendedName>
        <fullName evidence="3">DUF1508 domain-containing protein</fullName>
    </recommendedName>
</protein>
<evidence type="ECO:0008006" key="3">
    <source>
        <dbReference type="Google" id="ProtNLM"/>
    </source>
</evidence>